<comment type="similarity">
    <text evidence="2 12">Belongs to the ATPase protein 8 family.</text>
</comment>
<evidence type="ECO:0000256" key="9">
    <source>
        <dbReference type="ARBA" id="ARBA00023065"/>
    </source>
</evidence>
<accession>B5U4F2</accession>
<keyword evidence="4 12" id="KW-0813">Transport</keyword>
<dbReference type="GO" id="GO:0031966">
    <property type="term" value="C:mitochondrial membrane"/>
    <property type="evidence" value="ECO:0007669"/>
    <property type="project" value="UniProtKB-SubCell"/>
</dbReference>
<evidence type="ECO:0000256" key="8">
    <source>
        <dbReference type="ARBA" id="ARBA00022989"/>
    </source>
</evidence>
<dbReference type="GO" id="GO:0015986">
    <property type="term" value="P:proton motive force-driven ATP synthesis"/>
    <property type="evidence" value="ECO:0007669"/>
    <property type="project" value="InterPro"/>
</dbReference>
<comment type="subunit">
    <text evidence="3">F-type ATPases have 2 components, CF(1) - the catalytic core - and CF(0) - the membrane proton channel.</text>
</comment>
<dbReference type="InterPro" id="IPR001421">
    <property type="entry name" value="ATP8_metazoa"/>
</dbReference>
<keyword evidence="9 12" id="KW-0406">Ion transport</keyword>
<comment type="subcellular location">
    <subcellularLocation>
        <location evidence="1 12">Mitochondrion membrane</location>
        <topology evidence="1 12">Single-pass membrane protein</topology>
    </subcellularLocation>
</comment>
<organism evidence="14">
    <name type="scientific">Polystoechotes punctata</name>
    <dbReference type="NCBI Taxonomy" id="2028677"/>
    <lineage>
        <taxon>Eukaryota</taxon>
        <taxon>Metazoa</taxon>
        <taxon>Ecdysozoa</taxon>
        <taxon>Arthropoda</taxon>
        <taxon>Hexapoda</taxon>
        <taxon>Insecta</taxon>
        <taxon>Pterygota</taxon>
        <taxon>Neoptera</taxon>
        <taxon>Endopterygota</taxon>
        <taxon>Neuroptera</taxon>
        <taxon>Hemerobiiformia</taxon>
        <taxon>Ithonidae</taxon>
        <taxon>Polystoechotes</taxon>
    </lineage>
</organism>
<reference evidence="14" key="1">
    <citation type="journal article" date="2009" name="Genome">
        <title>Insect mitochondrial genomics 3: the complete mitochondrial genome sequences of representatives from two neuropteroid orders: a dobsonfly (order Megaloptera) and a giant lacewing and an owlfly (order Neuroptera).</title>
        <authorList>
            <person name="Beckenbach A.T."/>
            <person name="Stewart J.B."/>
        </authorList>
    </citation>
    <scope>NUCLEOTIDE SEQUENCE</scope>
</reference>
<dbReference type="Pfam" id="PF00895">
    <property type="entry name" value="ATP-synt_8"/>
    <property type="match status" value="1"/>
</dbReference>
<evidence type="ECO:0000313" key="14">
    <source>
        <dbReference type="EMBL" id="ACH90004.1"/>
    </source>
</evidence>
<evidence type="ECO:0000256" key="13">
    <source>
        <dbReference type="SAM" id="Phobius"/>
    </source>
</evidence>
<feature type="transmembrane region" description="Helical" evidence="13">
    <location>
        <begin position="7"/>
        <end position="31"/>
    </location>
</feature>
<name>B5U4F2_9NEOP</name>
<dbReference type="CTD" id="4509"/>
<protein>
    <recommendedName>
        <fullName evidence="12">ATP synthase complex subunit 8</fullName>
    </recommendedName>
</protein>
<keyword evidence="7 12" id="KW-0375">Hydrogen ion transport</keyword>
<keyword evidence="6 12" id="KW-0812">Transmembrane</keyword>
<geneLocation type="mitochondrion" evidence="14"/>
<keyword evidence="5 12" id="KW-0138">CF(0)</keyword>
<dbReference type="GeneID" id="6921897"/>
<dbReference type="EMBL" id="FJ171325">
    <property type="protein sequence ID" value="ACH90004.1"/>
    <property type="molecule type" value="Genomic_DNA"/>
</dbReference>
<keyword evidence="10 12" id="KW-0496">Mitochondrion</keyword>
<dbReference type="GO" id="GO:0015078">
    <property type="term" value="F:proton transmembrane transporter activity"/>
    <property type="evidence" value="ECO:0007669"/>
    <property type="project" value="InterPro"/>
</dbReference>
<evidence type="ECO:0000256" key="4">
    <source>
        <dbReference type="ARBA" id="ARBA00022448"/>
    </source>
</evidence>
<evidence type="ECO:0000256" key="11">
    <source>
        <dbReference type="ARBA" id="ARBA00023136"/>
    </source>
</evidence>
<evidence type="ECO:0000256" key="12">
    <source>
        <dbReference type="RuleBase" id="RU003661"/>
    </source>
</evidence>
<evidence type="ECO:0000256" key="5">
    <source>
        <dbReference type="ARBA" id="ARBA00022547"/>
    </source>
</evidence>
<evidence type="ECO:0000256" key="6">
    <source>
        <dbReference type="ARBA" id="ARBA00022692"/>
    </source>
</evidence>
<sequence>MPQMSPLYWWLLFIYFIVLLILFSILNYYIISYNSPTPKTSSFSKMNLNWKW</sequence>
<proteinExistence type="inferred from homology"/>
<evidence type="ECO:0000256" key="10">
    <source>
        <dbReference type="ARBA" id="ARBA00023128"/>
    </source>
</evidence>
<evidence type="ECO:0000256" key="2">
    <source>
        <dbReference type="ARBA" id="ARBA00008892"/>
    </source>
</evidence>
<keyword evidence="8 13" id="KW-1133">Transmembrane helix</keyword>
<dbReference type="RefSeq" id="YP_002229155.1">
    <property type="nucleotide sequence ID" value="NC_011278.1"/>
</dbReference>
<evidence type="ECO:0000256" key="7">
    <source>
        <dbReference type="ARBA" id="ARBA00022781"/>
    </source>
</evidence>
<evidence type="ECO:0000256" key="1">
    <source>
        <dbReference type="ARBA" id="ARBA00004304"/>
    </source>
</evidence>
<evidence type="ECO:0000256" key="3">
    <source>
        <dbReference type="ARBA" id="ARBA00011291"/>
    </source>
</evidence>
<gene>
    <name evidence="14" type="primary">ATP8</name>
</gene>
<dbReference type="AlphaFoldDB" id="B5U4F2"/>
<dbReference type="GO" id="GO:0045259">
    <property type="term" value="C:proton-transporting ATP synthase complex"/>
    <property type="evidence" value="ECO:0007669"/>
    <property type="project" value="UniProtKB-KW"/>
</dbReference>
<keyword evidence="11 13" id="KW-0472">Membrane</keyword>